<protein>
    <submittedName>
        <fullName evidence="1">Uncharacterized protein</fullName>
    </submittedName>
</protein>
<evidence type="ECO:0000313" key="1">
    <source>
        <dbReference type="EMBL" id="VEL29537.1"/>
    </source>
</evidence>
<name>A0A448X6S8_9PLAT</name>
<sequence>MTSVGVSFKQAVPSLLIETYIFPTAALQPKLGVTKNPPTNRNQITLACRIAFADQANSADQECLDPDGLDPHL</sequence>
<gene>
    <name evidence="1" type="ORF">PXEA_LOCUS22977</name>
</gene>
<keyword evidence="2" id="KW-1185">Reference proteome</keyword>
<comment type="caution">
    <text evidence="1">The sequence shown here is derived from an EMBL/GenBank/DDBJ whole genome shotgun (WGS) entry which is preliminary data.</text>
</comment>
<reference evidence="1" key="1">
    <citation type="submission" date="2018-11" db="EMBL/GenBank/DDBJ databases">
        <authorList>
            <consortium name="Pathogen Informatics"/>
        </authorList>
    </citation>
    <scope>NUCLEOTIDE SEQUENCE</scope>
</reference>
<organism evidence="1 2">
    <name type="scientific">Protopolystoma xenopodis</name>
    <dbReference type="NCBI Taxonomy" id="117903"/>
    <lineage>
        <taxon>Eukaryota</taxon>
        <taxon>Metazoa</taxon>
        <taxon>Spiralia</taxon>
        <taxon>Lophotrochozoa</taxon>
        <taxon>Platyhelminthes</taxon>
        <taxon>Monogenea</taxon>
        <taxon>Polyopisthocotylea</taxon>
        <taxon>Polystomatidea</taxon>
        <taxon>Polystomatidae</taxon>
        <taxon>Protopolystoma</taxon>
    </lineage>
</organism>
<dbReference type="AlphaFoldDB" id="A0A448X6S8"/>
<proteinExistence type="predicted"/>
<evidence type="ECO:0000313" key="2">
    <source>
        <dbReference type="Proteomes" id="UP000784294"/>
    </source>
</evidence>
<dbReference type="EMBL" id="CAAALY010104089">
    <property type="protein sequence ID" value="VEL29537.1"/>
    <property type="molecule type" value="Genomic_DNA"/>
</dbReference>
<accession>A0A448X6S8</accession>
<dbReference type="Proteomes" id="UP000784294">
    <property type="component" value="Unassembled WGS sequence"/>
</dbReference>